<evidence type="ECO:0000313" key="2">
    <source>
        <dbReference type="EMBL" id="RIA56043.1"/>
    </source>
</evidence>
<evidence type="ECO:0000313" key="3">
    <source>
        <dbReference type="Proteomes" id="UP000266273"/>
    </source>
</evidence>
<evidence type="ECO:0000259" key="1">
    <source>
        <dbReference type="Pfam" id="PF00535"/>
    </source>
</evidence>
<dbReference type="PANTHER" id="PTHR43685:SF11">
    <property type="entry name" value="GLYCOSYLTRANSFERASE TAGX-RELATED"/>
    <property type="match status" value="1"/>
</dbReference>
<dbReference type="InterPro" id="IPR001173">
    <property type="entry name" value="Glyco_trans_2-like"/>
</dbReference>
<feature type="domain" description="Glycosyltransferase 2-like" evidence="1">
    <location>
        <begin position="6"/>
        <end position="146"/>
    </location>
</feature>
<sequence length="308" mass="34284">MITVAIGVCTVHRPVMLQKCLESLARQEVPVDVAPTIVVADNEAAASNRVLVENFVTTCPIPVRYIHEPRRGISMARNAILEAALDLAADWIAFIDDDETAAPDWLAELMAAATRYNADVIQGRVEPVYPEPTPFWVVRPTKRREGEVRTSTSTANVLFSASLIRPSEAGLRFDEDFALTGGGDIDFFARAHRAGASIFYSDKPCTFEYWPPERCTYRWQIFRAFSASVNNTRRERSERSAWRHAIKALTTTIGGVLTLIEAAIFAPISSHRFKRQALRGGKRLAAAAGRIAALTGYRAEPYRRIRGF</sequence>
<dbReference type="Proteomes" id="UP000266273">
    <property type="component" value="Unassembled WGS sequence"/>
</dbReference>
<organism evidence="2 3">
    <name type="scientific">Dichotomicrobium thermohalophilum</name>
    <dbReference type="NCBI Taxonomy" id="933063"/>
    <lineage>
        <taxon>Bacteria</taxon>
        <taxon>Pseudomonadati</taxon>
        <taxon>Pseudomonadota</taxon>
        <taxon>Alphaproteobacteria</taxon>
        <taxon>Hyphomicrobiales</taxon>
        <taxon>Hyphomicrobiaceae</taxon>
        <taxon>Dichotomicrobium</taxon>
    </lineage>
</organism>
<accession>A0A397Q518</accession>
<dbReference type="InterPro" id="IPR029044">
    <property type="entry name" value="Nucleotide-diphossugar_trans"/>
</dbReference>
<dbReference type="AlphaFoldDB" id="A0A397Q518"/>
<keyword evidence="3" id="KW-1185">Reference proteome</keyword>
<name>A0A397Q518_9HYPH</name>
<dbReference type="SUPFAM" id="SSF53448">
    <property type="entry name" value="Nucleotide-diphospho-sugar transferases"/>
    <property type="match status" value="1"/>
</dbReference>
<proteinExistence type="predicted"/>
<dbReference type="Gene3D" id="3.90.550.10">
    <property type="entry name" value="Spore Coat Polysaccharide Biosynthesis Protein SpsA, Chain A"/>
    <property type="match status" value="1"/>
</dbReference>
<protein>
    <submittedName>
        <fullName evidence="2">Succinoglycan biosynthesis protein ExoM</fullName>
    </submittedName>
</protein>
<dbReference type="Pfam" id="PF00535">
    <property type="entry name" value="Glycos_transf_2"/>
    <property type="match status" value="1"/>
</dbReference>
<dbReference type="RefSeq" id="WP_147361508.1">
    <property type="nucleotide sequence ID" value="NZ_QXDF01000001.1"/>
</dbReference>
<comment type="caution">
    <text evidence="2">The sequence shown here is derived from an EMBL/GenBank/DDBJ whole genome shotgun (WGS) entry which is preliminary data.</text>
</comment>
<dbReference type="InterPro" id="IPR050834">
    <property type="entry name" value="Glycosyltransf_2"/>
</dbReference>
<dbReference type="PANTHER" id="PTHR43685">
    <property type="entry name" value="GLYCOSYLTRANSFERASE"/>
    <property type="match status" value="1"/>
</dbReference>
<gene>
    <name evidence="2" type="ORF">BXY53_1137</name>
</gene>
<reference evidence="2 3" key="1">
    <citation type="submission" date="2018-08" db="EMBL/GenBank/DDBJ databases">
        <title>Genomic Encyclopedia of Archaeal and Bacterial Type Strains, Phase II (KMG-II): from individual species to whole genera.</title>
        <authorList>
            <person name="Goeker M."/>
        </authorList>
    </citation>
    <scope>NUCLEOTIDE SEQUENCE [LARGE SCALE GENOMIC DNA]</scope>
    <source>
        <strain evidence="2 3">DSM 5002</strain>
    </source>
</reference>
<dbReference type="EMBL" id="QXDF01000001">
    <property type="protein sequence ID" value="RIA56043.1"/>
    <property type="molecule type" value="Genomic_DNA"/>
</dbReference>
<dbReference type="OrthoDB" id="6116224at2"/>